<evidence type="ECO:0000256" key="1">
    <source>
        <dbReference type="ARBA" id="ARBA00009437"/>
    </source>
</evidence>
<dbReference type="Proteomes" id="UP000663508">
    <property type="component" value="Chromosome"/>
</dbReference>
<keyword evidence="2" id="KW-0805">Transcription regulation</keyword>
<dbReference type="GO" id="GO:0003700">
    <property type="term" value="F:DNA-binding transcription factor activity"/>
    <property type="evidence" value="ECO:0007669"/>
    <property type="project" value="InterPro"/>
</dbReference>
<dbReference type="SUPFAM" id="SSF46785">
    <property type="entry name" value="Winged helix' DNA-binding domain"/>
    <property type="match status" value="1"/>
</dbReference>
<dbReference type="InterPro" id="IPR036388">
    <property type="entry name" value="WH-like_DNA-bd_sf"/>
</dbReference>
<reference evidence="7 8" key="1">
    <citation type="submission" date="2014-11" db="EMBL/GenBank/DDBJ databases">
        <title>Comparative genomics of Methylobacterium species.</title>
        <authorList>
            <person name="Chaudhry V."/>
            <person name="Patil P.B."/>
        </authorList>
    </citation>
    <scope>NUCLEOTIDE SEQUENCE [LARGE SCALE GENOMIC DNA]</scope>
    <source>
        <strain evidence="7 8">SE3.6</strain>
    </source>
</reference>
<dbReference type="EMBL" id="JTHG01000017">
    <property type="protein sequence ID" value="KMO26427.1"/>
    <property type="molecule type" value="Genomic_DNA"/>
</dbReference>
<dbReference type="KEGG" id="mind:mvi_00990"/>
<organism evidence="6 9">
    <name type="scientific">Methylobacterium indicum</name>
    <dbReference type="NCBI Taxonomy" id="1775910"/>
    <lineage>
        <taxon>Bacteria</taxon>
        <taxon>Pseudomonadati</taxon>
        <taxon>Pseudomonadota</taxon>
        <taxon>Alphaproteobacteria</taxon>
        <taxon>Hyphomicrobiales</taxon>
        <taxon>Methylobacteriaceae</taxon>
        <taxon>Methylobacterium</taxon>
    </lineage>
</organism>
<name>A0A0J6RCW6_9HYPH</name>
<dbReference type="InterPro" id="IPR005119">
    <property type="entry name" value="LysR_subst-bd"/>
</dbReference>
<evidence type="ECO:0000313" key="9">
    <source>
        <dbReference type="Proteomes" id="UP000663508"/>
    </source>
</evidence>
<evidence type="ECO:0000313" key="6">
    <source>
        <dbReference type="EMBL" id="BCM81638.1"/>
    </source>
</evidence>
<protein>
    <submittedName>
        <fullName evidence="6">LysR family transcriptional regulator</fullName>
    </submittedName>
</protein>
<gene>
    <name evidence="6" type="ORF">mvi_00990</name>
    <name evidence="7" type="ORF">QR79_02435</name>
</gene>
<dbReference type="SUPFAM" id="SSF53850">
    <property type="entry name" value="Periplasmic binding protein-like II"/>
    <property type="match status" value="1"/>
</dbReference>
<keyword evidence="4" id="KW-0804">Transcription</keyword>
<dbReference type="InterPro" id="IPR036390">
    <property type="entry name" value="WH_DNA-bd_sf"/>
</dbReference>
<evidence type="ECO:0000256" key="4">
    <source>
        <dbReference type="ARBA" id="ARBA00023163"/>
    </source>
</evidence>
<evidence type="ECO:0000259" key="5">
    <source>
        <dbReference type="PROSITE" id="PS50931"/>
    </source>
</evidence>
<comment type="similarity">
    <text evidence="1">Belongs to the LysR transcriptional regulatory family.</text>
</comment>
<evidence type="ECO:0000313" key="8">
    <source>
        <dbReference type="Proteomes" id="UP000036471"/>
    </source>
</evidence>
<dbReference type="InterPro" id="IPR058163">
    <property type="entry name" value="LysR-type_TF_proteobact-type"/>
</dbReference>
<dbReference type="EMBL" id="AP024145">
    <property type="protein sequence ID" value="BCM81638.1"/>
    <property type="molecule type" value="Genomic_DNA"/>
</dbReference>
<evidence type="ECO:0000256" key="3">
    <source>
        <dbReference type="ARBA" id="ARBA00023125"/>
    </source>
</evidence>
<reference evidence="6" key="2">
    <citation type="submission" date="2020-11" db="EMBL/GenBank/DDBJ databases">
        <title>Complete genome sequence of a novel pathogenic Methylobacterium strain isolated from rice in Vietnam.</title>
        <authorList>
            <person name="Lai K."/>
            <person name="Okazaki S."/>
            <person name="Higashi K."/>
            <person name="Mori H."/>
            <person name="Toyoda A."/>
            <person name="Kurokawa K."/>
        </authorList>
    </citation>
    <scope>NUCLEOTIDE SEQUENCE</scope>
    <source>
        <strain evidence="6">VL1</strain>
    </source>
</reference>
<dbReference type="Pfam" id="PF03466">
    <property type="entry name" value="LysR_substrate"/>
    <property type="match status" value="1"/>
</dbReference>
<sequence>MIPDLNALATFILVVEERSFRAAADRLGVTRSAVSQTIRRLEDAMGVALVQRTTRSVGLTEAGELLHAEIAPSLGNIRAALGTIRHLGAGPRGQLRLVVSSIAEGFLSGPLLVGFAEACPDVQLDVLVSDEEIDIIAHGYDAGVRLGEVIEGDMIALPVSDDQRQLAVCAPSYLAQQGAPTHPRDLATHRCIGWRPAPRAAAFRWEFTEAGRDFVVDVEPEVTTNDMALMIRMAVAGGGITFGLEESFRPWIERGELVPLLEAFSPFFPGFFLYYPSRRNVAPKLRALLDHIRRHRRYRS</sequence>
<keyword evidence="3" id="KW-0238">DNA-binding</keyword>
<keyword evidence="8" id="KW-1185">Reference proteome</keyword>
<dbReference type="PROSITE" id="PS50931">
    <property type="entry name" value="HTH_LYSR"/>
    <property type="match status" value="1"/>
</dbReference>
<evidence type="ECO:0000313" key="7">
    <source>
        <dbReference type="EMBL" id="KMO26427.1"/>
    </source>
</evidence>
<dbReference type="Gene3D" id="1.10.10.10">
    <property type="entry name" value="Winged helix-like DNA-binding domain superfamily/Winged helix DNA-binding domain"/>
    <property type="match status" value="1"/>
</dbReference>
<dbReference type="RefSeq" id="WP_048427395.1">
    <property type="nucleotide sequence ID" value="NZ_AP024145.1"/>
</dbReference>
<accession>A0A0J6RCW6</accession>
<feature type="domain" description="HTH lysR-type" evidence="5">
    <location>
        <begin position="3"/>
        <end position="60"/>
    </location>
</feature>
<dbReference type="GO" id="GO:0043565">
    <property type="term" value="F:sequence-specific DNA binding"/>
    <property type="evidence" value="ECO:0007669"/>
    <property type="project" value="TreeGrafter"/>
</dbReference>
<dbReference type="InterPro" id="IPR000847">
    <property type="entry name" value="LysR_HTH_N"/>
</dbReference>
<dbReference type="Gene3D" id="3.40.190.290">
    <property type="match status" value="1"/>
</dbReference>
<dbReference type="PANTHER" id="PTHR30537:SF1">
    <property type="entry name" value="HTH-TYPE TRANSCRIPTIONAL REGULATOR PGRR"/>
    <property type="match status" value="1"/>
</dbReference>
<dbReference type="GO" id="GO:0006351">
    <property type="term" value="P:DNA-templated transcription"/>
    <property type="evidence" value="ECO:0007669"/>
    <property type="project" value="TreeGrafter"/>
</dbReference>
<dbReference type="PANTHER" id="PTHR30537">
    <property type="entry name" value="HTH-TYPE TRANSCRIPTIONAL REGULATOR"/>
    <property type="match status" value="1"/>
</dbReference>
<dbReference type="PRINTS" id="PR00039">
    <property type="entry name" value="HTHLYSR"/>
</dbReference>
<dbReference type="FunFam" id="1.10.10.10:FF:000001">
    <property type="entry name" value="LysR family transcriptional regulator"/>
    <property type="match status" value="1"/>
</dbReference>
<proteinExistence type="inferred from homology"/>
<dbReference type="AlphaFoldDB" id="A0A0J6RCW6"/>
<dbReference type="Pfam" id="PF00126">
    <property type="entry name" value="HTH_1"/>
    <property type="match status" value="1"/>
</dbReference>
<evidence type="ECO:0000256" key="2">
    <source>
        <dbReference type="ARBA" id="ARBA00023015"/>
    </source>
</evidence>
<dbReference type="Proteomes" id="UP000036471">
    <property type="component" value="Unassembled WGS sequence"/>
</dbReference>